<evidence type="ECO:0000313" key="2">
    <source>
        <dbReference type="EMBL" id="CCI62500.1"/>
    </source>
</evidence>
<keyword evidence="1" id="KW-0812">Transmembrane</keyword>
<accession>A0AB33R4Q8</accession>
<protein>
    <recommendedName>
        <fullName evidence="4">Heptaprenyl diphosphate synthase protein</fullName>
    </recommendedName>
</protein>
<gene>
    <name evidence="2" type="ORF">SDSE_1003</name>
</gene>
<feature type="transmembrane region" description="Helical" evidence="1">
    <location>
        <begin position="123"/>
        <end position="144"/>
    </location>
</feature>
<dbReference type="EMBL" id="HE858529">
    <property type="protein sequence ID" value="CCI62500.1"/>
    <property type="molecule type" value="Genomic_DNA"/>
</dbReference>
<feature type="transmembrane region" description="Helical" evidence="1">
    <location>
        <begin position="89"/>
        <end position="111"/>
    </location>
</feature>
<evidence type="ECO:0000313" key="3">
    <source>
        <dbReference type="Proteomes" id="UP000009215"/>
    </source>
</evidence>
<proteinExistence type="predicted"/>
<dbReference type="RefSeq" id="WP_012766936.1">
    <property type="nucleotide sequence ID" value="NC_019042.1"/>
</dbReference>
<evidence type="ECO:0000256" key="1">
    <source>
        <dbReference type="SAM" id="Phobius"/>
    </source>
</evidence>
<keyword evidence="1" id="KW-0472">Membrane</keyword>
<dbReference type="InterPro" id="IPR010898">
    <property type="entry name" value="Hpre_diP_synth_I"/>
</dbReference>
<name>A0AB33R4Q8_STREQ</name>
<feature type="transmembrane region" description="Helical" evidence="1">
    <location>
        <begin position="54"/>
        <end position="77"/>
    </location>
</feature>
<evidence type="ECO:0008006" key="4">
    <source>
        <dbReference type="Google" id="ProtNLM"/>
    </source>
</evidence>
<dbReference type="PIRSF" id="PIRSF027391">
    <property type="entry name" value="Hpre_diP_synt_I"/>
    <property type="match status" value="1"/>
</dbReference>
<dbReference type="Proteomes" id="UP000009215">
    <property type="component" value="Chromosome"/>
</dbReference>
<sequence length="162" mass="17682">MVISFYEHFIPTPFAFAPGTKLGLANLITVLALFTLKPIDSAKVILLKLSISTLLSGTFSTFLYGFSGTLLSFLVMLSLKALGPKRVSVIGISTLGGIMHNVGQLLVFAFIARSWLVLNYLPILSFSGILSGFFVGLAGNYLLLKVTPLKQFHQELLDDWII</sequence>
<dbReference type="KEGG" id="sdc:SDSE_1003"/>
<dbReference type="AlphaFoldDB" id="A0AB33R4Q8"/>
<reference evidence="2 3" key="1">
    <citation type="submission" date="2012-05" db="EMBL/GenBank/DDBJ databases">
        <title>Complete genome sequence of a Streptococcus dysgalactiae subsp. equisimilis strain possessing Lancefield's group A antigen.</title>
        <authorList>
            <person name="Luetticken R."/>
            <person name="Bruellhoff K."/>
            <person name="Van der Linden M."/>
            <person name="Peltroche-Llacsahuanga H."/>
            <person name="Blom J."/>
            <person name="Weber-Lehmann J."/>
            <person name="Ferretti J.J."/>
            <person name="McShan W.M."/>
        </authorList>
    </citation>
    <scope>NUCLEOTIDE SEQUENCE [LARGE SCALE GENOMIC DNA]</scope>
    <source>
        <strain evidence="2 3">AC-2713</strain>
    </source>
</reference>
<feature type="transmembrane region" description="Helical" evidence="1">
    <location>
        <begin position="12"/>
        <end position="34"/>
    </location>
</feature>
<dbReference type="InterPro" id="IPR014535">
    <property type="entry name" value="Hpre_diP_synt_I"/>
</dbReference>
<dbReference type="Pfam" id="PF07456">
    <property type="entry name" value="Hpre_diP_synt_I"/>
    <property type="match status" value="1"/>
</dbReference>
<keyword evidence="1" id="KW-1133">Transmembrane helix</keyword>
<organism evidence="2 3">
    <name type="scientific">Streptococcus dysgalactiae subsp. equisimilis AC-2713</name>
    <dbReference type="NCBI Taxonomy" id="759913"/>
    <lineage>
        <taxon>Bacteria</taxon>
        <taxon>Bacillati</taxon>
        <taxon>Bacillota</taxon>
        <taxon>Bacilli</taxon>
        <taxon>Lactobacillales</taxon>
        <taxon>Streptococcaceae</taxon>
        <taxon>Streptococcus</taxon>
    </lineage>
</organism>